<sequence>MFIKKYKSSFVDSIQIIVHSIKLCNRFSFCSVFLKSKRNKPLNIDYVSRIFKKGDHVDGGRHEGEAGWGEERCRRREILEKHHGCIVERKRITILCEQLCDNLKKKEYPLFERNLLYCLSTAENAIELSQVINVISKGNIHSNNIRHVYIKLVGKCVKIFDNIPVRSISLILNSMIKLGYYHDEFIFAFFKNVKRIVDQSNNIDICILYHFYINTFEKYSRMTHQNGILLNLFLKRIEDAASSFQMQGISSVLRCNKKLVKTKFGFSPSEESNTWVKSHSNVDEYRVARVTHFEMDELKRGKNREEEKKIHYDLATRENLEFIKKINLSLRDNFYLKIAYGNIQQLCNILEDLEFFNLTDNNCYYDVFNLMKTPKNICRFKNIDYINILNIIKNRNNKYIDLLPIDHFSFLFDAIKDKDFSQFCCNDLGELMKILHYFKKMYNLNFCMNKSEFFLEKSNLNEILSTSTLVYLLHDFSSVNKSNPTLNSLTGKLLAEVMRREDFIHGSGESEEICSSMSGHSSIVNGSLSLNESVLLVKSVDALIDKGMVASTNLKKGNFFLSTPDVDSLQISQYEKYSHYILYKLLILGKIKYDDFFVFMHMLKTALILSPHFSIKDVVLFLKGLHFCNFFVTKENYLIFENSLNFLSTLIISHWKFCREGTKSTFLRKDIMLRLRSYSKREKHNDENFHVRMSKEFRQVQNILEENYVYVNNANKSACDGDTATSTGIFSIRSEISLSNERNDCAGERDSQGDRDLTHDSDKCSSILNPGFTKMSSVDCCNILHYFQKINYINYDVTKTILKNLYGNVHILRNHVILKMIHGFSMIKNVNKEFTSFTSVFKKLLFQFFSSHRDSINIENSLKVEETVKLFYVVSKLSVQNEWKNNLITKYILIKLENVLEGGNISLSSVHILLNAFRNMYPYRYISLVEFSLRGISQVLHVEVENTITVKEIEEGREQSWGNNYANERERKIFSLTFLKTFFSVFPLLINATTNINNNVNKMYIPTSMRLFEILHERIKEDASLVRETIPVIVNFINLSFRYIPFLKKYLNLVLQILDAKEVLSNDLLCMFLLNLKYFSNNFFSVDKCDVLDVSEKRELMNRIDAQLETLYKKYSNIYKEKLHPNERNEGLKEIMKRKEGPYDFSFNKREVVFLDTENDDEREIISREYNYVDIKNLYEKNDQRVWEKPVISHVQNEEINTTKENDKRGNNVLNEFEIILKKYAYCQNCKEDKIEIAKNVKLLAFDIKYVDLKKKIIFEFLSEDNYFKEPDNSCIELLPSTNLRLLLLRKFHFHILLMPFYEWDSCHGRLEKVKAIFQKLLNVTSDHDSHLVQAEKDHIFSAIGRYQEFCPRNVANCTIETHAT</sequence>
<feature type="domain" description="RAP" evidence="1">
    <location>
        <begin position="1259"/>
        <end position="1320"/>
    </location>
</feature>
<dbReference type="SMART" id="SM00952">
    <property type="entry name" value="RAP"/>
    <property type="match status" value="1"/>
</dbReference>
<organism evidence="2 3">
    <name type="scientific">Plasmodium ovale</name>
    <name type="common">malaria parasite P. ovale</name>
    <dbReference type="NCBI Taxonomy" id="36330"/>
    <lineage>
        <taxon>Eukaryota</taxon>
        <taxon>Sar</taxon>
        <taxon>Alveolata</taxon>
        <taxon>Apicomplexa</taxon>
        <taxon>Aconoidasida</taxon>
        <taxon>Haemosporida</taxon>
        <taxon>Plasmodiidae</taxon>
        <taxon>Plasmodium</taxon>
        <taxon>Plasmodium (Plasmodium)</taxon>
    </lineage>
</organism>
<accession>A0A1C3KUK1</accession>
<dbReference type="VEuPathDB" id="PlasmoDB:PocGH01_11051800"/>
<evidence type="ECO:0000313" key="2">
    <source>
        <dbReference type="EMBL" id="SBT77867.1"/>
    </source>
</evidence>
<dbReference type="EMBL" id="LT594515">
    <property type="protein sequence ID" value="SBT77867.1"/>
    <property type="molecule type" value="Genomic_DNA"/>
</dbReference>
<protein>
    <submittedName>
        <fullName evidence="2">RAP protein, putative</fullName>
    </submittedName>
</protein>
<proteinExistence type="predicted"/>
<evidence type="ECO:0000259" key="1">
    <source>
        <dbReference type="SMART" id="SM00952"/>
    </source>
</evidence>
<dbReference type="InterPro" id="IPR013584">
    <property type="entry name" value="RAP"/>
</dbReference>
<reference evidence="2 3" key="1">
    <citation type="submission" date="2016-06" db="EMBL/GenBank/DDBJ databases">
        <authorList>
            <consortium name="Pathogen Informatics"/>
        </authorList>
    </citation>
    <scope>NUCLEOTIDE SEQUENCE [LARGE SCALE GENOMIC DNA]</scope>
    <source>
        <strain evidence="2">PowCR01</strain>
    </source>
</reference>
<name>A0A1C3KUK1_PLAOA</name>
<dbReference type="VEuPathDB" id="PlasmoDB:POWCR01_110045900"/>
<gene>
    <name evidence="2" type="primary">PowCR01_110045900</name>
    <name evidence="2" type="ORF">POWCR01_110045900</name>
</gene>
<evidence type="ECO:0000313" key="3">
    <source>
        <dbReference type="Proteomes" id="UP000243200"/>
    </source>
</evidence>
<dbReference type="Proteomes" id="UP000243200">
    <property type="component" value="Chromosome 11"/>
</dbReference>
<dbReference type="Pfam" id="PF08373">
    <property type="entry name" value="RAP"/>
    <property type="match status" value="1"/>
</dbReference>
<dbReference type="OrthoDB" id="392432at2759"/>